<evidence type="ECO:0000256" key="1">
    <source>
        <dbReference type="SAM" id="MobiDB-lite"/>
    </source>
</evidence>
<feature type="non-terminal residue" evidence="2">
    <location>
        <position position="735"/>
    </location>
</feature>
<name>A0AAD8Z115_9TELE</name>
<feature type="compositionally biased region" description="Basic and acidic residues" evidence="1">
    <location>
        <begin position="651"/>
        <end position="688"/>
    </location>
</feature>
<dbReference type="AlphaFoldDB" id="A0AAD8Z115"/>
<feature type="region of interest" description="Disordered" evidence="1">
    <location>
        <begin position="118"/>
        <end position="195"/>
    </location>
</feature>
<feature type="compositionally biased region" description="Polar residues" evidence="1">
    <location>
        <begin position="250"/>
        <end position="265"/>
    </location>
</feature>
<feature type="compositionally biased region" description="Basic and acidic residues" evidence="1">
    <location>
        <begin position="620"/>
        <end position="631"/>
    </location>
</feature>
<dbReference type="Proteomes" id="UP001239994">
    <property type="component" value="Unassembled WGS sequence"/>
</dbReference>
<accession>A0AAD8Z115</accession>
<feature type="compositionally biased region" description="Basic residues" evidence="1">
    <location>
        <begin position="180"/>
        <end position="192"/>
    </location>
</feature>
<feature type="compositionally biased region" description="Basic and acidic residues" evidence="1">
    <location>
        <begin position="221"/>
        <end position="234"/>
    </location>
</feature>
<feature type="compositionally biased region" description="Basic residues" evidence="1">
    <location>
        <begin position="376"/>
        <end position="385"/>
    </location>
</feature>
<feature type="compositionally biased region" description="Acidic residues" evidence="1">
    <location>
        <begin position="458"/>
        <end position="471"/>
    </location>
</feature>
<evidence type="ECO:0000313" key="3">
    <source>
        <dbReference type="Proteomes" id="UP001239994"/>
    </source>
</evidence>
<dbReference type="EMBL" id="JAROKS010000022">
    <property type="protein sequence ID" value="KAK1789335.1"/>
    <property type="molecule type" value="Genomic_DNA"/>
</dbReference>
<feature type="non-terminal residue" evidence="2">
    <location>
        <position position="1"/>
    </location>
</feature>
<reference evidence="2" key="1">
    <citation type="submission" date="2023-03" db="EMBL/GenBank/DDBJ databases">
        <title>Electrophorus voltai genome.</title>
        <authorList>
            <person name="Bian C."/>
        </authorList>
    </citation>
    <scope>NUCLEOTIDE SEQUENCE</scope>
    <source>
        <strain evidence="2">CB-2022</strain>
        <tissue evidence="2">Muscle</tissue>
    </source>
</reference>
<feature type="region of interest" description="Disordered" evidence="1">
    <location>
        <begin position="362"/>
        <end position="385"/>
    </location>
</feature>
<feature type="compositionally biased region" description="Basic and acidic residues" evidence="1">
    <location>
        <begin position="51"/>
        <end position="68"/>
    </location>
</feature>
<feature type="compositionally biased region" description="Basic residues" evidence="1">
    <location>
        <begin position="444"/>
        <end position="454"/>
    </location>
</feature>
<protein>
    <submittedName>
        <fullName evidence="2">Uncharacterized protein</fullName>
    </submittedName>
</protein>
<feature type="region of interest" description="Disordered" evidence="1">
    <location>
        <begin position="22"/>
        <end position="100"/>
    </location>
</feature>
<comment type="caution">
    <text evidence="2">The sequence shown here is derived from an EMBL/GenBank/DDBJ whole genome shotgun (WGS) entry which is preliminary data.</text>
</comment>
<feature type="compositionally biased region" description="Basic and acidic residues" evidence="1">
    <location>
        <begin position="598"/>
        <end position="611"/>
    </location>
</feature>
<gene>
    <name evidence="2" type="ORF">P4O66_015267</name>
</gene>
<organism evidence="2 3">
    <name type="scientific">Electrophorus voltai</name>
    <dbReference type="NCBI Taxonomy" id="2609070"/>
    <lineage>
        <taxon>Eukaryota</taxon>
        <taxon>Metazoa</taxon>
        <taxon>Chordata</taxon>
        <taxon>Craniata</taxon>
        <taxon>Vertebrata</taxon>
        <taxon>Euteleostomi</taxon>
        <taxon>Actinopterygii</taxon>
        <taxon>Neopterygii</taxon>
        <taxon>Teleostei</taxon>
        <taxon>Ostariophysi</taxon>
        <taxon>Gymnotiformes</taxon>
        <taxon>Gymnotoidei</taxon>
        <taxon>Gymnotidae</taxon>
        <taxon>Electrophorus</taxon>
    </lineage>
</organism>
<feature type="compositionally biased region" description="Polar residues" evidence="1">
    <location>
        <begin position="140"/>
        <end position="149"/>
    </location>
</feature>
<feature type="compositionally biased region" description="Polar residues" evidence="1">
    <location>
        <begin position="297"/>
        <end position="312"/>
    </location>
</feature>
<evidence type="ECO:0000313" key="2">
    <source>
        <dbReference type="EMBL" id="KAK1789335.1"/>
    </source>
</evidence>
<feature type="compositionally biased region" description="Polar residues" evidence="1">
    <location>
        <begin position="420"/>
        <end position="438"/>
    </location>
</feature>
<sequence>VEVTSGKASLNDIFVKWVSNKREKKSGGAVLEAKASKPKAARKTAYSSRSNKNDKSEPRKRSGKKEKLSSLAEAPTEAIPDLASISLTTGDDSDSDSSLDVEKWKRLALQLSDADIGKMDISVTTASTRERSTKKRKPAQTKNDGSQNTKARKTVISPSKKDKTGTLLKPSDKKNTRTIEKRKKPTPSKKLKDHGNFLEFIKLGAPETKFAEGLSVQTVTPKRDKASGHLETDSIKITTKKVKHKKTQTYSESSNTETPTQTAENQKSDELAEPEQVNTPSKNAKSKKAVKVAKPMETSSRVSDTNIANSDQSKTNSSKKDKPKKSVKHEDLLSIDILSEGIDSEIAYIYALAKKSKKTNLLDGHLNTKSAETPSKKSKKLKKSLKFTESPDLKTVSKVNETEIDSSLLTSDQLEATSKISKPIKSSQLMTPPMSNICAQLKSPSKKPKPKKVRAPLEPEDVNPSSEEDQTDVASMHLTPDQLETPLKKAMPKEIKSVVEPDTVERPFKKAKGKKTDTTSELTGVETQIMEDHTADAISKAIHSKPPSKKAKHHKDNSFSESVISETPSKKSKTKKATKLDHVQSPSKNSSLDVGGEDDSKMSHSKSDNKKSTSNTHNCEISDNRGKKETGLEDTYCPQTQIKDVKKKRQNKDEENTKASELEEGPREPKKRKTDKEKKKETEGRIAEDVLPPSEEFADYLASTPNKKKREKKKYSDEEQPLMSVPAHEEETPNK</sequence>
<feature type="compositionally biased region" description="Basic residues" evidence="1">
    <location>
        <begin position="238"/>
        <end position="247"/>
    </location>
</feature>
<keyword evidence="3" id="KW-1185">Reference proteome</keyword>
<feature type="compositionally biased region" description="Basic and acidic residues" evidence="1">
    <location>
        <begin position="159"/>
        <end position="179"/>
    </location>
</feature>
<feature type="region of interest" description="Disordered" evidence="1">
    <location>
        <begin position="216"/>
        <end position="331"/>
    </location>
</feature>
<proteinExistence type="predicted"/>
<feature type="compositionally biased region" description="Basic residues" evidence="1">
    <location>
        <begin position="542"/>
        <end position="555"/>
    </location>
</feature>
<feature type="compositionally biased region" description="Basic and acidic residues" evidence="1">
    <location>
        <begin position="491"/>
        <end position="518"/>
    </location>
</feature>
<feature type="region of interest" description="Disordered" evidence="1">
    <location>
        <begin position="420"/>
        <end position="735"/>
    </location>
</feature>